<keyword evidence="2" id="KW-1185">Reference proteome</keyword>
<evidence type="ECO:0000313" key="1">
    <source>
        <dbReference type="EMBL" id="CAI5772459.1"/>
    </source>
</evidence>
<proteinExistence type="predicted"/>
<organism evidence="1 2">
    <name type="scientific">Podarcis lilfordi</name>
    <name type="common">Lilford's wall lizard</name>
    <dbReference type="NCBI Taxonomy" id="74358"/>
    <lineage>
        <taxon>Eukaryota</taxon>
        <taxon>Metazoa</taxon>
        <taxon>Chordata</taxon>
        <taxon>Craniata</taxon>
        <taxon>Vertebrata</taxon>
        <taxon>Euteleostomi</taxon>
        <taxon>Lepidosauria</taxon>
        <taxon>Squamata</taxon>
        <taxon>Bifurcata</taxon>
        <taxon>Unidentata</taxon>
        <taxon>Episquamata</taxon>
        <taxon>Laterata</taxon>
        <taxon>Lacertibaenia</taxon>
        <taxon>Lacertidae</taxon>
        <taxon>Podarcis</taxon>
    </lineage>
</organism>
<protein>
    <submittedName>
        <fullName evidence="1">---NA</fullName>
    </submittedName>
</protein>
<evidence type="ECO:0000313" key="2">
    <source>
        <dbReference type="Proteomes" id="UP001178461"/>
    </source>
</evidence>
<dbReference type="EMBL" id="OX395129">
    <property type="protein sequence ID" value="CAI5772459.1"/>
    <property type="molecule type" value="Genomic_DNA"/>
</dbReference>
<gene>
    <name evidence="1" type="ORF">PODLI_1B000441</name>
</gene>
<reference evidence="1" key="1">
    <citation type="submission" date="2022-12" db="EMBL/GenBank/DDBJ databases">
        <authorList>
            <person name="Alioto T."/>
            <person name="Alioto T."/>
            <person name="Gomez Garrido J."/>
        </authorList>
    </citation>
    <scope>NUCLEOTIDE SEQUENCE</scope>
</reference>
<accession>A0AA35K7T0</accession>
<sequence length="82" mass="9456">MLVKVAFHREPELPFHLLKAVNKHTKDRNLVLHMQMKPPKKTSATISLKPRNHKTIENKCCSSFGVCGNAFWLRRNIGPVEH</sequence>
<name>A0AA35K7T0_9SAUR</name>
<dbReference type="Proteomes" id="UP001178461">
    <property type="component" value="Chromosome 4"/>
</dbReference>
<dbReference type="AlphaFoldDB" id="A0AA35K7T0"/>